<dbReference type="PANTHER" id="PTHR30173">
    <property type="entry name" value="SIGMA 19 FACTOR"/>
    <property type="match status" value="1"/>
</dbReference>
<gene>
    <name evidence="8" type="ORF">SAMN05421773_11240</name>
</gene>
<reference evidence="8 9" key="1">
    <citation type="submission" date="2016-10" db="EMBL/GenBank/DDBJ databases">
        <authorList>
            <person name="de Groot N.N."/>
        </authorList>
    </citation>
    <scope>NUCLEOTIDE SEQUENCE [LARGE SCALE GENOMIC DNA]</scope>
    <source>
        <strain evidence="8 9">CGMCC 4.5739</strain>
    </source>
</reference>
<evidence type="ECO:0000259" key="6">
    <source>
        <dbReference type="Pfam" id="PF04542"/>
    </source>
</evidence>
<dbReference type="SUPFAM" id="SSF88659">
    <property type="entry name" value="Sigma3 and sigma4 domains of RNA polymerase sigma factors"/>
    <property type="match status" value="1"/>
</dbReference>
<evidence type="ECO:0000256" key="2">
    <source>
        <dbReference type="ARBA" id="ARBA00011344"/>
    </source>
</evidence>
<keyword evidence="4" id="KW-0731">Sigma factor</keyword>
<dbReference type="NCBIfam" id="TIGR02937">
    <property type="entry name" value="sigma70-ECF"/>
    <property type="match status" value="1"/>
</dbReference>
<keyword evidence="9" id="KW-1185">Reference proteome</keyword>
<evidence type="ECO:0000256" key="5">
    <source>
        <dbReference type="ARBA" id="ARBA00023163"/>
    </source>
</evidence>
<dbReference type="InterPro" id="IPR013249">
    <property type="entry name" value="RNA_pol_sigma70_r4_t2"/>
</dbReference>
<accession>A0A1I1QVZ6</accession>
<dbReference type="InterPro" id="IPR007627">
    <property type="entry name" value="RNA_pol_sigma70_r2"/>
</dbReference>
<dbReference type="Gene3D" id="3.10.450.50">
    <property type="match status" value="1"/>
</dbReference>
<dbReference type="Pfam" id="PF04542">
    <property type="entry name" value="Sigma70_r2"/>
    <property type="match status" value="1"/>
</dbReference>
<dbReference type="NCBIfam" id="NF007214">
    <property type="entry name" value="PRK09636.1"/>
    <property type="match status" value="1"/>
</dbReference>
<evidence type="ECO:0000313" key="8">
    <source>
        <dbReference type="EMBL" id="SFD26314.1"/>
    </source>
</evidence>
<dbReference type="InterPro" id="IPR052704">
    <property type="entry name" value="ECF_Sigma-70_Domain"/>
</dbReference>
<dbReference type="AlphaFoldDB" id="A0A1I1QVZ6"/>
<sequence>MSGEARAGGRLVAEWGVHRAAVFGAAYRLLGSVADAEDVTQDVWLRAAGADLERVDDLRAWLVTVAARRALDLLRSARARRETYVGPWLPEPLLTGPDAAETVLVDESVSTAMMLVMEELRPPERVALVLHDVFGVEFARIAEVLGGSVAAARQHAARARRRVAGAREEAAQAPRASRAERERVLAGFRAACLAGDLAALVRLLHPDAVYLTDGGGEVLAARKPIVGGERVAMVMLRVAGRLPPPRIELIEVGGEPALLVVRRGRVYAVDTAAIGADGLITAYRRLLAPSKLAHLSPARSSCVTSGPAAPSA</sequence>
<feature type="domain" description="RNA polymerase sigma-70 region 2" evidence="6">
    <location>
        <begin position="18"/>
        <end position="78"/>
    </location>
</feature>
<keyword evidence="3" id="KW-0805">Transcription regulation</keyword>
<dbReference type="GO" id="GO:0006352">
    <property type="term" value="P:DNA-templated transcription initiation"/>
    <property type="evidence" value="ECO:0007669"/>
    <property type="project" value="InterPro"/>
</dbReference>
<dbReference type="InterPro" id="IPR013325">
    <property type="entry name" value="RNA_pol_sigma_r2"/>
</dbReference>
<evidence type="ECO:0000259" key="7">
    <source>
        <dbReference type="Pfam" id="PF08281"/>
    </source>
</evidence>
<dbReference type="Gene3D" id="1.10.10.10">
    <property type="entry name" value="Winged helix-like DNA-binding domain superfamily/Winged helix DNA-binding domain"/>
    <property type="match status" value="1"/>
</dbReference>
<evidence type="ECO:0000256" key="3">
    <source>
        <dbReference type="ARBA" id="ARBA00023015"/>
    </source>
</evidence>
<proteinExistence type="inferred from homology"/>
<comment type="subunit">
    <text evidence="2">Interacts transiently with the RNA polymerase catalytic core formed by RpoA, RpoB, RpoC and RpoZ (2 alpha, 1 beta, 1 beta' and 1 omega subunit) to form the RNA polymerase holoenzyme that can initiate transcription.</text>
</comment>
<dbReference type="GO" id="GO:0016987">
    <property type="term" value="F:sigma factor activity"/>
    <property type="evidence" value="ECO:0007669"/>
    <property type="project" value="UniProtKB-KW"/>
</dbReference>
<dbReference type="STRING" id="910347.SAMN05421773_11240"/>
<name>A0A1I1QVZ6_9ACTN</name>
<organism evidence="8 9">
    <name type="scientific">Streptomyces aidingensis</name>
    <dbReference type="NCBI Taxonomy" id="910347"/>
    <lineage>
        <taxon>Bacteria</taxon>
        <taxon>Bacillati</taxon>
        <taxon>Actinomycetota</taxon>
        <taxon>Actinomycetes</taxon>
        <taxon>Kitasatosporales</taxon>
        <taxon>Streptomycetaceae</taxon>
        <taxon>Streptomyces</taxon>
    </lineage>
</organism>
<dbReference type="GO" id="GO:0003677">
    <property type="term" value="F:DNA binding"/>
    <property type="evidence" value="ECO:0007669"/>
    <property type="project" value="InterPro"/>
</dbReference>
<protein>
    <submittedName>
        <fullName evidence="8">RNA polymerase sigma-70 factor, ECF subfamily</fullName>
    </submittedName>
</protein>
<dbReference type="InterPro" id="IPR013324">
    <property type="entry name" value="RNA_pol_sigma_r3/r4-like"/>
</dbReference>
<dbReference type="Gene3D" id="1.10.1740.10">
    <property type="match status" value="1"/>
</dbReference>
<evidence type="ECO:0000256" key="1">
    <source>
        <dbReference type="ARBA" id="ARBA00010641"/>
    </source>
</evidence>
<feature type="domain" description="RNA polymerase sigma factor 70 region 4 type 2" evidence="7">
    <location>
        <begin position="113"/>
        <end position="162"/>
    </location>
</feature>
<dbReference type="PANTHER" id="PTHR30173:SF43">
    <property type="entry name" value="ECF RNA POLYMERASE SIGMA FACTOR SIGI-RELATED"/>
    <property type="match status" value="1"/>
</dbReference>
<dbReference type="Proteomes" id="UP000199207">
    <property type="component" value="Unassembled WGS sequence"/>
</dbReference>
<dbReference type="SUPFAM" id="SSF54427">
    <property type="entry name" value="NTF2-like"/>
    <property type="match status" value="1"/>
</dbReference>
<dbReference type="Pfam" id="PF08281">
    <property type="entry name" value="Sigma70_r4_2"/>
    <property type="match status" value="1"/>
</dbReference>
<keyword evidence="5" id="KW-0804">Transcription</keyword>
<dbReference type="InterPro" id="IPR032710">
    <property type="entry name" value="NTF2-like_dom_sf"/>
</dbReference>
<dbReference type="RefSeq" id="WP_093840336.1">
    <property type="nucleotide sequence ID" value="NZ_FOLM01000012.1"/>
</dbReference>
<dbReference type="SUPFAM" id="SSF88946">
    <property type="entry name" value="Sigma2 domain of RNA polymerase sigma factors"/>
    <property type="match status" value="1"/>
</dbReference>
<evidence type="ECO:0000256" key="4">
    <source>
        <dbReference type="ARBA" id="ARBA00023082"/>
    </source>
</evidence>
<dbReference type="EMBL" id="FOLM01000012">
    <property type="protein sequence ID" value="SFD26314.1"/>
    <property type="molecule type" value="Genomic_DNA"/>
</dbReference>
<evidence type="ECO:0000313" key="9">
    <source>
        <dbReference type="Proteomes" id="UP000199207"/>
    </source>
</evidence>
<dbReference type="InterPro" id="IPR014284">
    <property type="entry name" value="RNA_pol_sigma-70_dom"/>
</dbReference>
<comment type="similarity">
    <text evidence="1">Belongs to the sigma-70 factor family. ECF subfamily.</text>
</comment>
<dbReference type="OrthoDB" id="3211555at2"/>
<dbReference type="InterPro" id="IPR036388">
    <property type="entry name" value="WH-like_DNA-bd_sf"/>
</dbReference>